<dbReference type="GO" id="GO:0010411">
    <property type="term" value="P:xyloglucan metabolic process"/>
    <property type="evidence" value="ECO:0007669"/>
    <property type="project" value="TreeGrafter"/>
</dbReference>
<evidence type="ECO:0000313" key="3">
    <source>
        <dbReference type="EMBL" id="PIT95035.1"/>
    </source>
</evidence>
<dbReference type="InterPro" id="IPR015943">
    <property type="entry name" value="WD40/YVTN_repeat-like_dom_sf"/>
</dbReference>
<dbReference type="SUPFAM" id="SSF110296">
    <property type="entry name" value="Oligoxyloglucan reducing end-specific cellobiohydrolase"/>
    <property type="match status" value="2"/>
</dbReference>
<dbReference type="Proteomes" id="UP000228900">
    <property type="component" value="Unassembled WGS sequence"/>
</dbReference>
<evidence type="ECO:0000313" key="4">
    <source>
        <dbReference type="Proteomes" id="UP000228900"/>
    </source>
</evidence>
<feature type="chain" id="PRO_5014623854" description="Photosynthesis system II assembly factor Ycf48/Hcf136-like domain-containing protein" evidence="1">
    <location>
        <begin position="21"/>
        <end position="366"/>
    </location>
</feature>
<proteinExistence type="predicted"/>
<feature type="domain" description="Photosynthesis system II assembly factor Ycf48/Hcf136-like" evidence="2">
    <location>
        <begin position="243"/>
        <end position="339"/>
    </location>
</feature>
<protein>
    <recommendedName>
        <fullName evidence="2">Photosynthesis system II assembly factor Ycf48/Hcf136-like domain-containing protein</fullName>
    </recommendedName>
</protein>
<evidence type="ECO:0000259" key="2">
    <source>
        <dbReference type="Pfam" id="PF14870"/>
    </source>
</evidence>
<dbReference type="Pfam" id="PF14870">
    <property type="entry name" value="PSII_BNR"/>
    <property type="match status" value="1"/>
</dbReference>
<dbReference type="InterPro" id="IPR028203">
    <property type="entry name" value="PSII_CF48-like_dom"/>
</dbReference>
<feature type="signal peptide" evidence="1">
    <location>
        <begin position="1"/>
        <end position="20"/>
    </location>
</feature>
<comment type="caution">
    <text evidence="3">The sequence shown here is derived from an EMBL/GenBank/DDBJ whole genome shotgun (WGS) entry which is preliminary data.</text>
</comment>
<organism evidence="3 4">
    <name type="scientific">Candidatus Falkowbacteria bacterium CG10_big_fil_rev_8_21_14_0_10_39_9</name>
    <dbReference type="NCBI Taxonomy" id="1974566"/>
    <lineage>
        <taxon>Bacteria</taxon>
        <taxon>Candidatus Falkowiibacteriota</taxon>
    </lineage>
</organism>
<dbReference type="Gene3D" id="2.130.10.10">
    <property type="entry name" value="YVTN repeat-like/Quinoprotein amine dehydrogenase"/>
    <property type="match status" value="3"/>
</dbReference>
<dbReference type="PANTHER" id="PTHR43739">
    <property type="entry name" value="XYLOGLUCANASE (EUROFUNG)"/>
    <property type="match status" value="1"/>
</dbReference>
<evidence type="ECO:0000256" key="1">
    <source>
        <dbReference type="SAM" id="SignalP"/>
    </source>
</evidence>
<dbReference type="CDD" id="cd15482">
    <property type="entry name" value="Sialidase_non-viral"/>
    <property type="match status" value="1"/>
</dbReference>
<reference evidence="4" key="1">
    <citation type="submission" date="2017-09" db="EMBL/GenBank/DDBJ databases">
        <title>Depth-based differentiation of microbial function through sediment-hosted aquifers and enrichment of novel symbionts in the deep terrestrial subsurface.</title>
        <authorList>
            <person name="Probst A.J."/>
            <person name="Ladd B."/>
            <person name="Jarett J.K."/>
            <person name="Geller-Mcgrath D.E."/>
            <person name="Sieber C.M.K."/>
            <person name="Emerson J.B."/>
            <person name="Anantharaman K."/>
            <person name="Thomas B.C."/>
            <person name="Malmstrom R."/>
            <person name="Stieglmeier M."/>
            <person name="Klingl A."/>
            <person name="Woyke T."/>
            <person name="Ryan C.M."/>
            <person name="Banfield J.F."/>
        </authorList>
    </citation>
    <scope>NUCLEOTIDE SEQUENCE [LARGE SCALE GENOMIC DNA]</scope>
</reference>
<dbReference type="PANTHER" id="PTHR43739:SF5">
    <property type="entry name" value="EXO-ALPHA-SIALIDASE"/>
    <property type="match status" value="1"/>
</dbReference>
<keyword evidence="1" id="KW-0732">Signal</keyword>
<dbReference type="EMBL" id="PFAQ01000021">
    <property type="protein sequence ID" value="PIT95035.1"/>
    <property type="molecule type" value="Genomic_DNA"/>
</dbReference>
<dbReference type="PROSITE" id="PS51257">
    <property type="entry name" value="PROKAR_LIPOPROTEIN"/>
    <property type="match status" value="1"/>
</dbReference>
<gene>
    <name evidence="3" type="ORF">COT98_01380</name>
</gene>
<sequence>MNKKLLLSSFLLTLVLTLSGCSLSFKTQNVASSDLGGVFITANKGDTWRQMSVMPTVTGAPESIGALDVNNLVIDPSDAAAVYMPTIDDGLYYTYNITKGWNFAATLPRATINSVAVDAKDKCNIYAAIGNKLYKTVDCNRTWKEVYFDSNPAVQVSVVAVDHYASGSVYIGTSRGDVIKSLDGGATWRTIQRLNDGIRKITVHPTDSRIVFVASVKNSLYRFNSGGAISLDQLSEYQNKFDGTNWLDLNAELKEFNLGFNFNALEFSSDNNLFLASDKVLLKSLDNGASWAKVKLITPEKETMINAFAVNPKNASEMYYVTNTAFYRSIDGGNTWTTKQLPTSRAGNALLVDPTNNNVVYLGIKK</sequence>
<dbReference type="AlphaFoldDB" id="A0A2M6WQF4"/>
<accession>A0A2M6WQF4</accession>
<name>A0A2M6WQF4_9BACT</name>
<dbReference type="InterPro" id="IPR052025">
    <property type="entry name" value="Xyloglucanase_GH74"/>
</dbReference>